<sequence length="35" mass="3960">MGLNDQYGLICSQILNMEPFPSLNKAYALVTKEEK</sequence>
<organism evidence="1 2">
    <name type="scientific">Pistacia integerrima</name>
    <dbReference type="NCBI Taxonomy" id="434235"/>
    <lineage>
        <taxon>Eukaryota</taxon>
        <taxon>Viridiplantae</taxon>
        <taxon>Streptophyta</taxon>
        <taxon>Embryophyta</taxon>
        <taxon>Tracheophyta</taxon>
        <taxon>Spermatophyta</taxon>
        <taxon>Magnoliopsida</taxon>
        <taxon>eudicotyledons</taxon>
        <taxon>Gunneridae</taxon>
        <taxon>Pentapetalae</taxon>
        <taxon>rosids</taxon>
        <taxon>malvids</taxon>
        <taxon>Sapindales</taxon>
        <taxon>Anacardiaceae</taxon>
        <taxon>Pistacia</taxon>
    </lineage>
</organism>
<protein>
    <submittedName>
        <fullName evidence="1">Uncharacterized protein</fullName>
    </submittedName>
</protein>
<dbReference type="Proteomes" id="UP001163603">
    <property type="component" value="Chromosome 9"/>
</dbReference>
<dbReference type="EMBL" id="CM047744">
    <property type="protein sequence ID" value="KAJ0027633.1"/>
    <property type="molecule type" value="Genomic_DNA"/>
</dbReference>
<accession>A0ACC0Y293</accession>
<gene>
    <name evidence="1" type="ORF">Pint_35830</name>
</gene>
<proteinExistence type="predicted"/>
<evidence type="ECO:0000313" key="1">
    <source>
        <dbReference type="EMBL" id="KAJ0027633.1"/>
    </source>
</evidence>
<name>A0ACC0Y293_9ROSI</name>
<comment type="caution">
    <text evidence="1">The sequence shown here is derived from an EMBL/GenBank/DDBJ whole genome shotgun (WGS) entry which is preliminary data.</text>
</comment>
<evidence type="ECO:0000313" key="2">
    <source>
        <dbReference type="Proteomes" id="UP001163603"/>
    </source>
</evidence>
<reference evidence="2" key="1">
    <citation type="journal article" date="2023" name="G3 (Bethesda)">
        <title>Genome assembly and association tests identify interacting loci associated with vigor, precocity, and sex in interspecific pistachio rootstocks.</title>
        <authorList>
            <person name="Palmer W."/>
            <person name="Jacygrad E."/>
            <person name="Sagayaradj S."/>
            <person name="Cavanaugh K."/>
            <person name="Han R."/>
            <person name="Bertier L."/>
            <person name="Beede B."/>
            <person name="Kafkas S."/>
            <person name="Golino D."/>
            <person name="Preece J."/>
            <person name="Michelmore R."/>
        </authorList>
    </citation>
    <scope>NUCLEOTIDE SEQUENCE [LARGE SCALE GENOMIC DNA]</scope>
</reference>
<keyword evidence="2" id="KW-1185">Reference proteome</keyword>